<comment type="caution">
    <text evidence="10">The sequence shown here is derived from an EMBL/GenBank/DDBJ whole genome shotgun (WGS) entry which is preliminary data.</text>
</comment>
<keyword evidence="7 9" id="KW-0472">Membrane</keyword>
<proteinExistence type="inferred from homology"/>
<organism evidence="10 11">
    <name type="scientific">Muricoccus vinaceus</name>
    <dbReference type="NCBI Taxonomy" id="424704"/>
    <lineage>
        <taxon>Bacteria</taxon>
        <taxon>Pseudomonadati</taxon>
        <taxon>Pseudomonadota</taxon>
        <taxon>Alphaproteobacteria</taxon>
        <taxon>Acetobacterales</taxon>
        <taxon>Roseomonadaceae</taxon>
        <taxon>Muricoccus</taxon>
    </lineage>
</organism>
<evidence type="ECO:0000256" key="3">
    <source>
        <dbReference type="ARBA" id="ARBA00022475"/>
    </source>
</evidence>
<evidence type="ECO:0000256" key="6">
    <source>
        <dbReference type="ARBA" id="ARBA00022989"/>
    </source>
</evidence>
<evidence type="ECO:0000256" key="7">
    <source>
        <dbReference type="ARBA" id="ARBA00023136"/>
    </source>
</evidence>
<feature type="transmembrane region" description="Helical" evidence="9">
    <location>
        <begin position="144"/>
        <end position="164"/>
    </location>
</feature>
<keyword evidence="3" id="KW-1003">Cell membrane</keyword>
<keyword evidence="4 9" id="KW-0812">Transmembrane</keyword>
<evidence type="ECO:0000256" key="2">
    <source>
        <dbReference type="ARBA" id="ARBA00022448"/>
    </source>
</evidence>
<dbReference type="EMBL" id="JBHLVZ010000033">
    <property type="protein sequence ID" value="MFC0386493.1"/>
    <property type="molecule type" value="Genomic_DNA"/>
</dbReference>
<name>A0ABV6ISA9_9PROT</name>
<feature type="transmembrane region" description="Helical" evidence="9">
    <location>
        <begin position="276"/>
        <end position="298"/>
    </location>
</feature>
<comment type="similarity">
    <text evidence="8">Belongs to the binding-protein-dependent transport system permease family. LivHM subfamily.</text>
</comment>
<evidence type="ECO:0000256" key="9">
    <source>
        <dbReference type="SAM" id="Phobius"/>
    </source>
</evidence>
<dbReference type="PANTHER" id="PTHR11795">
    <property type="entry name" value="BRANCHED-CHAIN AMINO ACID TRANSPORT SYSTEM PERMEASE PROTEIN LIVH"/>
    <property type="match status" value="1"/>
</dbReference>
<feature type="transmembrane region" description="Helical" evidence="9">
    <location>
        <begin position="68"/>
        <end position="87"/>
    </location>
</feature>
<sequence length="308" mass="32004">MTPGVALLLEQLLNGVQLGVTLFLLAAGLTLVFGIMGVINLAHGSLYMVGAYAAAVTATATGSPWLALLAGLAAAAATGMVVEFVVLRRLYARDHLDQVLATFGLILFFNEGTVLVFGRQPLFVNVPEGLRGAVRVLPGVDYPVYRLLIIAVGLLVALGLYLLIQRTRIGMLVRAGATHREMVRALGVDIRLLYTLVFGLGALLAGLAGLMAGPILSVQVGMGEQILILTFVVVVIGGIGSVRGALFGAVLVGVVDTLLRAYVPGLLRQVMAGSEADALGAGLASMGVYLLMALVLLAKPRGLFPAHA</sequence>
<feature type="transmembrane region" description="Helical" evidence="9">
    <location>
        <begin position="228"/>
        <end position="255"/>
    </location>
</feature>
<dbReference type="RefSeq" id="WP_377051010.1">
    <property type="nucleotide sequence ID" value="NZ_JBHLVZ010000033.1"/>
</dbReference>
<dbReference type="CDD" id="cd06582">
    <property type="entry name" value="TM_PBP1_LivH_like"/>
    <property type="match status" value="1"/>
</dbReference>
<evidence type="ECO:0000313" key="10">
    <source>
        <dbReference type="EMBL" id="MFC0386493.1"/>
    </source>
</evidence>
<feature type="transmembrane region" description="Helical" evidence="9">
    <location>
        <begin position="192"/>
        <end position="216"/>
    </location>
</feature>
<evidence type="ECO:0000256" key="1">
    <source>
        <dbReference type="ARBA" id="ARBA00004651"/>
    </source>
</evidence>
<keyword evidence="11" id="KW-1185">Reference proteome</keyword>
<keyword evidence="6 9" id="KW-1133">Transmembrane helix</keyword>
<keyword evidence="5" id="KW-0029">Amino-acid transport</keyword>
<feature type="transmembrane region" description="Helical" evidence="9">
    <location>
        <begin position="46"/>
        <end position="62"/>
    </location>
</feature>
<evidence type="ECO:0000256" key="4">
    <source>
        <dbReference type="ARBA" id="ARBA00022692"/>
    </source>
</evidence>
<dbReference type="Proteomes" id="UP001589789">
    <property type="component" value="Unassembled WGS sequence"/>
</dbReference>
<feature type="transmembrane region" description="Helical" evidence="9">
    <location>
        <begin position="20"/>
        <end position="39"/>
    </location>
</feature>
<protein>
    <submittedName>
        <fullName evidence="10">Branched-chain amino acid ABC transporter permease</fullName>
    </submittedName>
</protein>
<dbReference type="PANTHER" id="PTHR11795:SF442">
    <property type="entry name" value="ABC TRANSPORTER ATP-BINDING PROTEIN"/>
    <property type="match status" value="1"/>
</dbReference>
<evidence type="ECO:0000256" key="8">
    <source>
        <dbReference type="ARBA" id="ARBA00037998"/>
    </source>
</evidence>
<keyword evidence="2" id="KW-0813">Transport</keyword>
<dbReference type="InterPro" id="IPR001851">
    <property type="entry name" value="ABC_transp_permease"/>
</dbReference>
<reference evidence="10 11" key="1">
    <citation type="submission" date="2024-09" db="EMBL/GenBank/DDBJ databases">
        <authorList>
            <person name="Sun Q."/>
            <person name="Mori K."/>
        </authorList>
    </citation>
    <scope>NUCLEOTIDE SEQUENCE [LARGE SCALE GENOMIC DNA]</scope>
    <source>
        <strain evidence="10 11">CCM 7468</strain>
    </source>
</reference>
<feature type="transmembrane region" description="Helical" evidence="9">
    <location>
        <begin position="99"/>
        <end position="118"/>
    </location>
</feature>
<dbReference type="InterPro" id="IPR052157">
    <property type="entry name" value="BCAA_transport_permease"/>
</dbReference>
<evidence type="ECO:0000256" key="5">
    <source>
        <dbReference type="ARBA" id="ARBA00022970"/>
    </source>
</evidence>
<dbReference type="Pfam" id="PF02653">
    <property type="entry name" value="BPD_transp_2"/>
    <property type="match status" value="1"/>
</dbReference>
<gene>
    <name evidence="10" type="ORF">ACFFIC_13205</name>
</gene>
<evidence type="ECO:0000313" key="11">
    <source>
        <dbReference type="Proteomes" id="UP001589789"/>
    </source>
</evidence>
<comment type="subcellular location">
    <subcellularLocation>
        <location evidence="1">Cell membrane</location>
        <topology evidence="1">Multi-pass membrane protein</topology>
    </subcellularLocation>
</comment>
<accession>A0ABV6ISA9</accession>